<dbReference type="InterPro" id="IPR015424">
    <property type="entry name" value="PyrdxlP-dep_Trfase"/>
</dbReference>
<keyword evidence="3 4" id="KW-0663">Pyridoxal phosphate</keyword>
<dbReference type="CDD" id="cd00616">
    <property type="entry name" value="AHBA_syn"/>
    <property type="match status" value="1"/>
</dbReference>
<dbReference type="InterPro" id="IPR020026">
    <property type="entry name" value="PseC"/>
</dbReference>
<dbReference type="PATRIC" id="fig|1237149.3.peg.3325"/>
<evidence type="ECO:0000256" key="2">
    <source>
        <dbReference type="PIRSR" id="PIRSR000390-1"/>
    </source>
</evidence>
<comment type="caution">
    <text evidence="5">The sequence shown here is derived from an EMBL/GenBank/DDBJ whole genome shotgun (WGS) entry which is preliminary data.</text>
</comment>
<evidence type="ECO:0000256" key="4">
    <source>
        <dbReference type="RuleBase" id="RU004508"/>
    </source>
</evidence>
<dbReference type="PANTHER" id="PTHR30244">
    <property type="entry name" value="TRANSAMINASE"/>
    <property type="match status" value="1"/>
</dbReference>
<dbReference type="InterPro" id="IPR015422">
    <property type="entry name" value="PyrdxlP-dep_Trfase_small"/>
</dbReference>
<dbReference type="InterPro" id="IPR000653">
    <property type="entry name" value="DegT/StrS_aminotransferase"/>
</dbReference>
<proteinExistence type="inferred from homology"/>
<keyword evidence="5" id="KW-0808">Transferase</keyword>
<gene>
    <name evidence="5" type="ORF">C900_03565</name>
</gene>
<keyword evidence="6" id="KW-1185">Reference proteome</keyword>
<dbReference type="Gene3D" id="3.90.1150.10">
    <property type="entry name" value="Aspartate Aminotransferase, domain 1"/>
    <property type="match status" value="1"/>
</dbReference>
<evidence type="ECO:0000256" key="1">
    <source>
        <dbReference type="ARBA" id="ARBA00037999"/>
    </source>
</evidence>
<dbReference type="Pfam" id="PF01041">
    <property type="entry name" value="DegT_DnrJ_EryC1"/>
    <property type="match status" value="1"/>
</dbReference>
<evidence type="ECO:0000313" key="6">
    <source>
        <dbReference type="Proteomes" id="UP000011135"/>
    </source>
</evidence>
<dbReference type="NCBIfam" id="TIGR03588">
    <property type="entry name" value="PseC"/>
    <property type="match status" value="1"/>
</dbReference>
<reference evidence="5 6" key="1">
    <citation type="submission" date="2012-12" db="EMBL/GenBank/DDBJ databases">
        <title>Genome assembly of Fulvivirga imtechensis AK7.</title>
        <authorList>
            <person name="Nupur N."/>
            <person name="Khatri I."/>
            <person name="Kumar R."/>
            <person name="Subramanian S."/>
            <person name="Pinnaka A."/>
        </authorList>
    </citation>
    <scope>NUCLEOTIDE SEQUENCE [LARGE SCALE GENOMIC DNA]</scope>
    <source>
        <strain evidence="5 6">AK7</strain>
    </source>
</reference>
<feature type="modified residue" description="N6-(pyridoxal phosphate)lysine" evidence="3">
    <location>
        <position position="193"/>
    </location>
</feature>
<dbReference type="eggNOG" id="COG0399">
    <property type="taxonomic scope" value="Bacteria"/>
</dbReference>
<dbReference type="RefSeq" id="WP_009580941.1">
    <property type="nucleotide sequence ID" value="NZ_AMZN01000051.1"/>
</dbReference>
<organism evidence="5 6">
    <name type="scientific">Fulvivirga imtechensis AK7</name>
    <dbReference type="NCBI Taxonomy" id="1237149"/>
    <lineage>
        <taxon>Bacteria</taxon>
        <taxon>Pseudomonadati</taxon>
        <taxon>Bacteroidota</taxon>
        <taxon>Cytophagia</taxon>
        <taxon>Cytophagales</taxon>
        <taxon>Fulvivirgaceae</taxon>
        <taxon>Fulvivirga</taxon>
    </lineage>
</organism>
<protein>
    <submittedName>
        <fullName evidence="5">DegT/DnrJ/EryC1/StrS aminotransferase</fullName>
    </submittedName>
</protein>
<dbReference type="STRING" id="1237149.C900_03565"/>
<dbReference type="PANTHER" id="PTHR30244:SF34">
    <property type="entry name" value="DTDP-4-AMINO-4,6-DIDEOXYGALACTOSE TRANSAMINASE"/>
    <property type="match status" value="1"/>
</dbReference>
<dbReference type="Proteomes" id="UP000011135">
    <property type="component" value="Unassembled WGS sequence"/>
</dbReference>
<sequence>MNPIPYGRQSVTDEDIKAVTETLKSDYLTQGPKIAEFEQAFARYIGSEYAVAVSNGTAALHLSALALGVEKGQKVITTPITFAASANCVRYCGGEVVFADIDPDTYLLDIASVQMLLEASPKGTYHGIIPVDFAGRAVDMQAFKALADEYGLWLIEDACHAPGGFFIDKQNNKYNCGNSEFADLGIFSFHPVKHIAAGEGGMITTNNPTLYKKLLELRTHGITRDTNQFENSRSFANGGQGEDWPGWYMEMQSLGYNYRLTDFQAALGISQLQRADDGLNRRRQIAATYEDSFKDKPFIMGQSGVVEGHAYHLYVVEVENRLGLYNYLREHRIYTQIHYIPCHLMPYYKQFGWKEGDFPFAENYYKQCISLPMYPTLTEEEQEFVISKILSFYN</sequence>
<dbReference type="Gene3D" id="3.40.640.10">
    <property type="entry name" value="Type I PLP-dependent aspartate aminotransferase-like (Major domain)"/>
    <property type="match status" value="1"/>
</dbReference>
<dbReference type="GO" id="GO:0000271">
    <property type="term" value="P:polysaccharide biosynthetic process"/>
    <property type="evidence" value="ECO:0007669"/>
    <property type="project" value="TreeGrafter"/>
</dbReference>
<accession>L8JSW2</accession>
<dbReference type="GO" id="GO:0030170">
    <property type="term" value="F:pyridoxal phosphate binding"/>
    <property type="evidence" value="ECO:0007669"/>
    <property type="project" value="TreeGrafter"/>
</dbReference>
<evidence type="ECO:0000313" key="5">
    <source>
        <dbReference type="EMBL" id="ELR70584.1"/>
    </source>
</evidence>
<dbReference type="PIRSF" id="PIRSF000390">
    <property type="entry name" value="PLP_StrS"/>
    <property type="match status" value="1"/>
</dbReference>
<dbReference type="AlphaFoldDB" id="L8JSW2"/>
<dbReference type="GO" id="GO:0008483">
    <property type="term" value="F:transaminase activity"/>
    <property type="evidence" value="ECO:0007669"/>
    <property type="project" value="UniProtKB-KW"/>
</dbReference>
<comment type="similarity">
    <text evidence="1 4">Belongs to the DegT/DnrJ/EryC1 family.</text>
</comment>
<dbReference type="EMBL" id="AMZN01000051">
    <property type="protein sequence ID" value="ELR70584.1"/>
    <property type="molecule type" value="Genomic_DNA"/>
</dbReference>
<dbReference type="SUPFAM" id="SSF53383">
    <property type="entry name" value="PLP-dependent transferases"/>
    <property type="match status" value="1"/>
</dbReference>
<dbReference type="InterPro" id="IPR015421">
    <property type="entry name" value="PyrdxlP-dep_Trfase_major"/>
</dbReference>
<name>L8JSW2_9BACT</name>
<evidence type="ECO:0000256" key="3">
    <source>
        <dbReference type="PIRSR" id="PIRSR000390-2"/>
    </source>
</evidence>
<feature type="active site" description="Proton acceptor" evidence="2">
    <location>
        <position position="193"/>
    </location>
</feature>
<keyword evidence="5" id="KW-0032">Aminotransferase</keyword>